<dbReference type="InterPro" id="IPR034294">
    <property type="entry name" value="Aquaporin_transptr"/>
</dbReference>
<dbReference type="PRINTS" id="PR00783">
    <property type="entry name" value="MINTRINSICP"/>
</dbReference>
<dbReference type="AlphaFoldDB" id="J3MQD7"/>
<dbReference type="RefSeq" id="XP_040382654.1">
    <property type="nucleotide sequence ID" value="XM_040526720.1"/>
</dbReference>
<keyword evidence="10" id="KW-1185">Reference proteome</keyword>
<keyword evidence="4" id="KW-0677">Repeat</keyword>
<dbReference type="Pfam" id="PF00230">
    <property type="entry name" value="MIP"/>
    <property type="match status" value="1"/>
</dbReference>
<accession>J3MQD7</accession>
<dbReference type="EnsemblPlants" id="OB08G13160.1">
    <property type="protein sequence ID" value="OB08G13160.1"/>
    <property type="gene ID" value="OB08G13160"/>
</dbReference>
<dbReference type="SUPFAM" id="SSF81338">
    <property type="entry name" value="Aquaporin-like"/>
    <property type="match status" value="1"/>
</dbReference>
<dbReference type="InterPro" id="IPR023271">
    <property type="entry name" value="Aquaporin-like"/>
</dbReference>
<dbReference type="GO" id="GO:0016020">
    <property type="term" value="C:membrane"/>
    <property type="evidence" value="ECO:0007669"/>
    <property type="project" value="UniProtKB-SubCell"/>
</dbReference>
<keyword evidence="6 8" id="KW-0472">Membrane</keyword>
<proteinExistence type="inferred from homology"/>
<dbReference type="HOGENOM" id="CLU_020019_3_1_1"/>
<evidence type="ECO:0000313" key="10">
    <source>
        <dbReference type="Proteomes" id="UP000006038"/>
    </source>
</evidence>
<evidence type="ECO:0000256" key="2">
    <source>
        <dbReference type="ARBA" id="ARBA00022448"/>
    </source>
</evidence>
<evidence type="ECO:0000256" key="1">
    <source>
        <dbReference type="ARBA" id="ARBA00004141"/>
    </source>
</evidence>
<dbReference type="GO" id="GO:0015267">
    <property type="term" value="F:channel activity"/>
    <property type="evidence" value="ECO:0007669"/>
    <property type="project" value="InterPro"/>
</dbReference>
<dbReference type="PANTHER" id="PTHR45724">
    <property type="entry name" value="AQUAPORIN NIP2-1"/>
    <property type="match status" value="1"/>
</dbReference>
<evidence type="ECO:0000256" key="4">
    <source>
        <dbReference type="ARBA" id="ARBA00022737"/>
    </source>
</evidence>
<feature type="transmembrane region" description="Helical" evidence="8">
    <location>
        <begin position="220"/>
        <end position="242"/>
    </location>
</feature>
<name>J3MQD7_ORYBR</name>
<dbReference type="PANTHER" id="PTHR45724:SF35">
    <property type="entry name" value="AQUAPORIN NIP5-1-RELATED"/>
    <property type="match status" value="1"/>
</dbReference>
<dbReference type="Proteomes" id="UP000006038">
    <property type="component" value="Chromosome 8"/>
</dbReference>
<organism evidence="9">
    <name type="scientific">Oryza brachyantha</name>
    <name type="common">malo sina</name>
    <dbReference type="NCBI Taxonomy" id="4533"/>
    <lineage>
        <taxon>Eukaryota</taxon>
        <taxon>Viridiplantae</taxon>
        <taxon>Streptophyta</taxon>
        <taxon>Embryophyta</taxon>
        <taxon>Tracheophyta</taxon>
        <taxon>Spermatophyta</taxon>
        <taxon>Magnoliopsida</taxon>
        <taxon>Liliopsida</taxon>
        <taxon>Poales</taxon>
        <taxon>Poaceae</taxon>
        <taxon>BOP clade</taxon>
        <taxon>Oryzoideae</taxon>
        <taxon>Oryzeae</taxon>
        <taxon>Oryzinae</taxon>
        <taxon>Oryza</taxon>
    </lineage>
</organism>
<dbReference type="PROSITE" id="PS00221">
    <property type="entry name" value="MIP"/>
    <property type="match status" value="1"/>
</dbReference>
<sequence>MEESYRSGAMDAAVSIPAAPLETFSDDRIAIFMSPMPQKSPSIKIHPLGLHNETIQPAPSFARSTVISHIKKVAAELLGTFLLVFLVTSALIANEMHGDALGPVGEAVASGLAMVVTVAPLVHVSGGHLNPAVSLAMAVFGHLPRAHLAPYVAAQLVGAVAASFAARAVHGAANSGAAVIATVPTVGAAEAFGVEFVATFVLVFVITALATDPKAAAKELVAVGAGAAVTTNSLIFGEWTGASMNPARTLGTAIATGTYTKIWVYMVAPPLGAIAGAGAYTALKLN</sequence>
<protein>
    <submittedName>
        <fullName evidence="9">Uncharacterized protein</fullName>
    </submittedName>
</protein>
<evidence type="ECO:0000256" key="8">
    <source>
        <dbReference type="SAM" id="Phobius"/>
    </source>
</evidence>
<dbReference type="InterPro" id="IPR022357">
    <property type="entry name" value="MIP_CS"/>
</dbReference>
<feature type="transmembrane region" description="Helical" evidence="8">
    <location>
        <begin position="148"/>
        <end position="166"/>
    </location>
</feature>
<dbReference type="Gramene" id="OB08G13160.1">
    <property type="protein sequence ID" value="OB08G13160.1"/>
    <property type="gene ID" value="OB08G13160"/>
</dbReference>
<dbReference type="GeneID" id="102717820"/>
<feature type="transmembrane region" description="Helical" evidence="8">
    <location>
        <begin position="262"/>
        <end position="283"/>
    </location>
</feature>
<evidence type="ECO:0000313" key="9">
    <source>
        <dbReference type="EnsemblPlants" id="OB08G13160.1"/>
    </source>
</evidence>
<dbReference type="STRING" id="4533.J3MQD7"/>
<reference evidence="9" key="2">
    <citation type="submission" date="2013-04" db="UniProtKB">
        <authorList>
            <consortium name="EnsemblPlants"/>
        </authorList>
    </citation>
    <scope>IDENTIFICATION</scope>
</reference>
<feature type="transmembrane region" description="Helical" evidence="8">
    <location>
        <begin position="112"/>
        <end position="136"/>
    </location>
</feature>
<dbReference type="Gene3D" id="1.20.1080.10">
    <property type="entry name" value="Glycerol uptake facilitator protein"/>
    <property type="match status" value="1"/>
</dbReference>
<feature type="transmembrane region" description="Helical" evidence="8">
    <location>
        <begin position="73"/>
        <end position="92"/>
    </location>
</feature>
<dbReference type="OMA" id="PMENMSD"/>
<evidence type="ECO:0000256" key="7">
    <source>
        <dbReference type="RuleBase" id="RU000477"/>
    </source>
</evidence>
<evidence type="ECO:0000256" key="6">
    <source>
        <dbReference type="ARBA" id="ARBA00023136"/>
    </source>
</evidence>
<evidence type="ECO:0000256" key="5">
    <source>
        <dbReference type="ARBA" id="ARBA00022989"/>
    </source>
</evidence>
<feature type="transmembrane region" description="Helical" evidence="8">
    <location>
        <begin position="186"/>
        <end position="208"/>
    </location>
</feature>
<keyword evidence="2 7" id="KW-0813">Transport</keyword>
<gene>
    <name evidence="9" type="primary">LOC102717820</name>
</gene>
<comment type="subcellular location">
    <subcellularLocation>
        <location evidence="1">Membrane</location>
        <topology evidence="1">Multi-pass membrane protein</topology>
    </subcellularLocation>
</comment>
<keyword evidence="5 8" id="KW-1133">Transmembrane helix</keyword>
<dbReference type="InterPro" id="IPR000425">
    <property type="entry name" value="MIP"/>
</dbReference>
<evidence type="ECO:0000256" key="3">
    <source>
        <dbReference type="ARBA" id="ARBA00022692"/>
    </source>
</evidence>
<comment type="similarity">
    <text evidence="7">Belongs to the MIP/aquaporin (TC 1.A.8) family.</text>
</comment>
<keyword evidence="3 7" id="KW-0812">Transmembrane</keyword>
<dbReference type="eggNOG" id="KOG0223">
    <property type="taxonomic scope" value="Eukaryota"/>
</dbReference>
<dbReference type="OrthoDB" id="3222at2759"/>
<reference evidence="9" key="1">
    <citation type="journal article" date="2013" name="Nat. Commun.">
        <title>Whole-genome sequencing of Oryza brachyantha reveals mechanisms underlying Oryza genome evolution.</title>
        <authorList>
            <person name="Chen J."/>
            <person name="Huang Q."/>
            <person name="Gao D."/>
            <person name="Wang J."/>
            <person name="Lang Y."/>
            <person name="Liu T."/>
            <person name="Li B."/>
            <person name="Bai Z."/>
            <person name="Luis Goicoechea J."/>
            <person name="Liang C."/>
            <person name="Chen C."/>
            <person name="Zhang W."/>
            <person name="Sun S."/>
            <person name="Liao Y."/>
            <person name="Zhang X."/>
            <person name="Yang L."/>
            <person name="Song C."/>
            <person name="Wang M."/>
            <person name="Shi J."/>
            <person name="Liu G."/>
            <person name="Liu J."/>
            <person name="Zhou H."/>
            <person name="Zhou W."/>
            <person name="Yu Q."/>
            <person name="An N."/>
            <person name="Chen Y."/>
            <person name="Cai Q."/>
            <person name="Wang B."/>
            <person name="Liu B."/>
            <person name="Min J."/>
            <person name="Huang Y."/>
            <person name="Wu H."/>
            <person name="Li Z."/>
            <person name="Zhang Y."/>
            <person name="Yin Y."/>
            <person name="Song W."/>
            <person name="Jiang J."/>
            <person name="Jackson S.A."/>
            <person name="Wing R.A."/>
            <person name="Wang J."/>
            <person name="Chen M."/>
        </authorList>
    </citation>
    <scope>NUCLEOTIDE SEQUENCE [LARGE SCALE GENOMIC DNA]</scope>
    <source>
        <strain evidence="9">cv. IRGC 101232</strain>
    </source>
</reference>